<dbReference type="EMBL" id="FLQY01000403">
    <property type="protein sequence ID" value="SBT11252.1"/>
    <property type="molecule type" value="Genomic_DNA"/>
</dbReference>
<keyword evidence="6 9" id="KW-1133">Transmembrane helix</keyword>
<evidence type="ECO:0000256" key="1">
    <source>
        <dbReference type="ARBA" id="ARBA00004429"/>
    </source>
</evidence>
<accession>A0A1A8Y2M6</accession>
<dbReference type="AlphaFoldDB" id="A0A1A8Y2M6"/>
<dbReference type="PANTHER" id="PTHR35011">
    <property type="entry name" value="2,3-DIKETO-L-GULONATE TRAP TRANSPORTER SMALL PERMEASE PROTEIN YIAM"/>
    <property type="match status" value="1"/>
</dbReference>
<keyword evidence="2 9" id="KW-0813">Transport</keyword>
<evidence type="ECO:0000256" key="3">
    <source>
        <dbReference type="ARBA" id="ARBA00022475"/>
    </source>
</evidence>
<sequence>MKALLKLSQFIDSITGFIGRSIIWVILVMTLISAGNAMMRYTINYSSNAYLEIQWYLFSFVFLMGAGYTFMKNEHVRIDVISHRLSKRAQAWVDIFGIIFFMMPMAIAIMWMSWPIFVLAFEDHEVSSNAGGLVVWPVRLMVPVGFFLLIVQGISELIKRIGFLRGLCPDPTEKPHEPTPEEELALAIKAEKGEL</sequence>
<evidence type="ECO:0000256" key="7">
    <source>
        <dbReference type="ARBA" id="ARBA00023136"/>
    </source>
</evidence>
<evidence type="ECO:0000256" key="2">
    <source>
        <dbReference type="ARBA" id="ARBA00022448"/>
    </source>
</evidence>
<feature type="transmembrane region" description="Helical" evidence="9">
    <location>
        <begin position="92"/>
        <end position="114"/>
    </location>
</feature>
<comment type="subcellular location">
    <subcellularLocation>
        <location evidence="1 9">Cell inner membrane</location>
        <topology evidence="1 9">Multi-pass membrane protein</topology>
    </subcellularLocation>
</comment>
<dbReference type="PANTHER" id="PTHR35011:SF4">
    <property type="entry name" value="SLL1102 PROTEIN"/>
    <property type="match status" value="1"/>
</dbReference>
<organism evidence="11 12">
    <name type="scientific">Candidatus Propionivibrio aalborgensis</name>
    <dbReference type="NCBI Taxonomy" id="1860101"/>
    <lineage>
        <taxon>Bacteria</taxon>
        <taxon>Pseudomonadati</taxon>
        <taxon>Pseudomonadota</taxon>
        <taxon>Betaproteobacteria</taxon>
        <taxon>Rhodocyclales</taxon>
        <taxon>Rhodocyclaceae</taxon>
        <taxon>Propionivibrio</taxon>
    </lineage>
</organism>
<comment type="similarity">
    <text evidence="8 9">Belongs to the TRAP transporter small permease family.</text>
</comment>
<proteinExistence type="inferred from homology"/>
<dbReference type="Proteomes" id="UP000199600">
    <property type="component" value="Unassembled WGS sequence"/>
</dbReference>
<dbReference type="GO" id="GO:0005886">
    <property type="term" value="C:plasma membrane"/>
    <property type="evidence" value="ECO:0007669"/>
    <property type="project" value="UniProtKB-SubCell"/>
</dbReference>
<protein>
    <recommendedName>
        <fullName evidence="9">TRAP transporter small permease protein</fullName>
    </recommendedName>
</protein>
<dbReference type="InterPro" id="IPR055348">
    <property type="entry name" value="DctQ"/>
</dbReference>
<feature type="domain" description="Tripartite ATP-independent periplasmic transporters DctQ component" evidence="10">
    <location>
        <begin position="29"/>
        <end position="160"/>
    </location>
</feature>
<dbReference type="GO" id="GO:0022857">
    <property type="term" value="F:transmembrane transporter activity"/>
    <property type="evidence" value="ECO:0007669"/>
    <property type="project" value="UniProtKB-UniRule"/>
</dbReference>
<name>A0A1A8Y2M6_9RHOO</name>
<evidence type="ECO:0000256" key="8">
    <source>
        <dbReference type="ARBA" id="ARBA00038436"/>
    </source>
</evidence>
<evidence type="ECO:0000256" key="6">
    <source>
        <dbReference type="ARBA" id="ARBA00022989"/>
    </source>
</evidence>
<gene>
    <name evidence="11" type="ORF">PROAA_970013</name>
</gene>
<feature type="transmembrane region" description="Helical" evidence="9">
    <location>
        <begin position="53"/>
        <end position="71"/>
    </location>
</feature>
<keyword evidence="5 9" id="KW-0812">Transmembrane</keyword>
<reference evidence="11 12" key="1">
    <citation type="submission" date="2016-06" db="EMBL/GenBank/DDBJ databases">
        <authorList>
            <person name="Kjaerup R.B."/>
            <person name="Dalgaard T.S."/>
            <person name="Juul-Madsen H.R."/>
        </authorList>
    </citation>
    <scope>NUCLEOTIDE SEQUENCE [LARGE SCALE GENOMIC DNA]</scope>
    <source>
        <strain evidence="11">2</strain>
    </source>
</reference>
<keyword evidence="4 9" id="KW-0997">Cell inner membrane</keyword>
<evidence type="ECO:0000256" key="9">
    <source>
        <dbReference type="RuleBase" id="RU369079"/>
    </source>
</evidence>
<evidence type="ECO:0000256" key="4">
    <source>
        <dbReference type="ARBA" id="ARBA00022519"/>
    </source>
</evidence>
<keyword evidence="7 9" id="KW-0472">Membrane</keyword>
<feature type="transmembrane region" description="Helical" evidence="9">
    <location>
        <begin position="134"/>
        <end position="155"/>
    </location>
</feature>
<evidence type="ECO:0000313" key="12">
    <source>
        <dbReference type="Proteomes" id="UP000199600"/>
    </source>
</evidence>
<dbReference type="Pfam" id="PF04290">
    <property type="entry name" value="DctQ"/>
    <property type="match status" value="1"/>
</dbReference>
<evidence type="ECO:0000259" key="10">
    <source>
        <dbReference type="Pfam" id="PF04290"/>
    </source>
</evidence>
<comment type="subunit">
    <text evidence="9">The complex comprises the extracytoplasmic solute receptor protein and the two transmembrane proteins.</text>
</comment>
<keyword evidence="3" id="KW-1003">Cell membrane</keyword>
<comment type="function">
    <text evidence="9">Part of the tripartite ATP-independent periplasmic (TRAP) transport system.</text>
</comment>
<evidence type="ECO:0000313" key="11">
    <source>
        <dbReference type="EMBL" id="SBT11252.1"/>
    </source>
</evidence>
<evidence type="ECO:0000256" key="5">
    <source>
        <dbReference type="ARBA" id="ARBA00022692"/>
    </source>
</evidence>
<dbReference type="RefSeq" id="WP_186412789.1">
    <property type="nucleotide sequence ID" value="NZ_FLQY01000403.1"/>
</dbReference>
<dbReference type="InterPro" id="IPR007387">
    <property type="entry name" value="TRAP_DctQ"/>
</dbReference>
<keyword evidence="12" id="KW-1185">Reference proteome</keyword>
<feature type="transmembrane region" description="Helical" evidence="9">
    <location>
        <begin position="21"/>
        <end position="41"/>
    </location>
</feature>